<dbReference type="Pfam" id="PF04923">
    <property type="entry name" value="Ninjurin"/>
    <property type="match status" value="1"/>
</dbReference>
<protein>
    <submittedName>
        <fullName evidence="9">Uncharacterized protein</fullName>
    </submittedName>
</protein>
<keyword evidence="6 8" id="KW-0472">Membrane</keyword>
<comment type="caution">
    <text evidence="9">The sequence shown here is derived from an EMBL/GenBank/DDBJ whole genome shotgun (WGS) entry which is preliminary data.</text>
</comment>
<evidence type="ECO:0000313" key="10">
    <source>
        <dbReference type="Proteomes" id="UP000663860"/>
    </source>
</evidence>
<evidence type="ECO:0000256" key="5">
    <source>
        <dbReference type="ARBA" id="ARBA00022989"/>
    </source>
</evidence>
<dbReference type="GO" id="GO:0016020">
    <property type="term" value="C:membrane"/>
    <property type="evidence" value="ECO:0007669"/>
    <property type="project" value="UniProtKB-SubCell"/>
</dbReference>
<name>A0A813SVN3_9BILA</name>
<evidence type="ECO:0000256" key="1">
    <source>
        <dbReference type="ARBA" id="ARBA00004141"/>
    </source>
</evidence>
<evidence type="ECO:0000313" key="9">
    <source>
        <dbReference type="EMBL" id="CAF0806026.1"/>
    </source>
</evidence>
<keyword evidence="3 8" id="KW-0812">Transmembrane</keyword>
<reference evidence="9" key="1">
    <citation type="submission" date="2021-02" db="EMBL/GenBank/DDBJ databases">
        <authorList>
            <person name="Nowell W R."/>
        </authorList>
    </citation>
    <scope>NUCLEOTIDE SEQUENCE</scope>
</reference>
<feature type="transmembrane region" description="Helical" evidence="8">
    <location>
        <begin position="196"/>
        <end position="218"/>
    </location>
</feature>
<keyword evidence="4" id="KW-0130">Cell adhesion</keyword>
<evidence type="ECO:0000256" key="3">
    <source>
        <dbReference type="ARBA" id="ARBA00022692"/>
    </source>
</evidence>
<comment type="subcellular location">
    <subcellularLocation>
        <location evidence="1">Membrane</location>
        <topology evidence="1">Multi-pass membrane protein</topology>
    </subcellularLocation>
</comment>
<dbReference type="GO" id="GO:0042246">
    <property type="term" value="P:tissue regeneration"/>
    <property type="evidence" value="ECO:0007669"/>
    <property type="project" value="InterPro"/>
</dbReference>
<dbReference type="InterPro" id="IPR007007">
    <property type="entry name" value="Ninjurin"/>
</dbReference>
<feature type="transmembrane region" description="Helical" evidence="8">
    <location>
        <begin position="159"/>
        <end position="176"/>
    </location>
</feature>
<comment type="similarity">
    <text evidence="2">Belongs to the ninjurin family.</text>
</comment>
<dbReference type="EMBL" id="CAJNOE010000046">
    <property type="protein sequence ID" value="CAF0806026.1"/>
    <property type="molecule type" value="Genomic_DNA"/>
</dbReference>
<feature type="region of interest" description="Disordered" evidence="7">
    <location>
        <begin position="73"/>
        <end position="93"/>
    </location>
</feature>
<evidence type="ECO:0000256" key="2">
    <source>
        <dbReference type="ARBA" id="ARBA00008141"/>
    </source>
</evidence>
<proteinExistence type="inferred from homology"/>
<sequence length="286" mass="32534">MSNHITVIEEDENQIISSLLPTNQRATRSQLLTKIYYPDTLYPDNYSFFADRRDTTSPRVNASLYMDQNEQYPTTTTMDTTGSPISMPSMPKHPTTENEIIDRQNKYAAPMIDRERGESESEKHRFDVKRFIPTALRPQDKSQAPVVLLDPRFYSLKKTAMTIMCLLIIIMSNSVQLKHVLKPSSGSANSFYGTQVTLGIVSILMCASIGVILITRLCRTTCAEYKIKTINNTTDPEWNEVFNEDPSADDFRKRAQFLLNALVDKDAVDTWLTLEDVKKDSINVCL</sequence>
<dbReference type="Proteomes" id="UP000663860">
    <property type="component" value="Unassembled WGS sequence"/>
</dbReference>
<evidence type="ECO:0000256" key="7">
    <source>
        <dbReference type="SAM" id="MobiDB-lite"/>
    </source>
</evidence>
<gene>
    <name evidence="9" type="ORF">IZO911_LOCUS7197</name>
</gene>
<keyword evidence="5 8" id="KW-1133">Transmembrane helix</keyword>
<evidence type="ECO:0000256" key="4">
    <source>
        <dbReference type="ARBA" id="ARBA00022889"/>
    </source>
</evidence>
<accession>A0A813SVN3</accession>
<dbReference type="AlphaFoldDB" id="A0A813SVN3"/>
<organism evidence="9 10">
    <name type="scientific">Adineta steineri</name>
    <dbReference type="NCBI Taxonomy" id="433720"/>
    <lineage>
        <taxon>Eukaryota</taxon>
        <taxon>Metazoa</taxon>
        <taxon>Spiralia</taxon>
        <taxon>Gnathifera</taxon>
        <taxon>Rotifera</taxon>
        <taxon>Eurotatoria</taxon>
        <taxon>Bdelloidea</taxon>
        <taxon>Adinetida</taxon>
        <taxon>Adinetidae</taxon>
        <taxon>Adineta</taxon>
    </lineage>
</organism>
<evidence type="ECO:0000256" key="6">
    <source>
        <dbReference type="ARBA" id="ARBA00023136"/>
    </source>
</evidence>
<evidence type="ECO:0000256" key="8">
    <source>
        <dbReference type="SAM" id="Phobius"/>
    </source>
</evidence>
<dbReference type="GO" id="GO:0007155">
    <property type="term" value="P:cell adhesion"/>
    <property type="evidence" value="ECO:0007669"/>
    <property type="project" value="UniProtKB-KW"/>
</dbReference>